<evidence type="ECO:0000313" key="3">
    <source>
        <dbReference type="EMBL" id="KAK8858217.1"/>
    </source>
</evidence>
<evidence type="ECO:0000313" key="4">
    <source>
        <dbReference type="Proteomes" id="UP001470230"/>
    </source>
</evidence>
<dbReference type="EMBL" id="JAPFFF010000162">
    <property type="protein sequence ID" value="KAK8835377.1"/>
    <property type="molecule type" value="Genomic_DNA"/>
</dbReference>
<organism evidence="2 4">
    <name type="scientific">Tritrichomonas musculus</name>
    <dbReference type="NCBI Taxonomy" id="1915356"/>
    <lineage>
        <taxon>Eukaryota</taxon>
        <taxon>Metamonada</taxon>
        <taxon>Parabasalia</taxon>
        <taxon>Tritrichomonadida</taxon>
        <taxon>Tritrichomonadidae</taxon>
        <taxon>Tritrichomonas</taxon>
    </lineage>
</organism>
<proteinExistence type="predicted"/>
<comment type="caution">
    <text evidence="2">The sequence shown here is derived from an EMBL/GenBank/DDBJ whole genome shotgun (WGS) entry which is preliminary data.</text>
</comment>
<keyword evidence="4" id="KW-1185">Reference proteome</keyword>
<sequence length="673" mass="78237">MKKMPVPRDQRSDVKIPAGFLPDREKSGRACFRCSHIIEDFGDGPRRCTFKCRREDFKTSSPQHHQHQYKLSRNDDDGFPKDYDERRKRANFSEIQSMITQYVGKLAGQLDISIAKSSSLSMRDFVQNILKLGIRIGLTDPSLDLSSGFIQISQNKLNNSMKKVAEENENHLQHVFSQNIKYANLLMDTGTVNNFKVLHFVITNPNYPEIIWPFDNYENTNNDGSQYTTVITEVLAHLEQQGIEVVSIIADQQPSQVKGICDTIKQAKSNMIRSLIHIPCISHAANLIYEEVITLAEFKPYLEEIDDLIDFCRNEDVYQQLELLCPTLIKTRWVYLSEVLDFIEKNSEKINDIRIGNGLNPISLQIIEFAIILRPLMNFVYYSERRDCNLYEILPKIKETYDSIISTEGFLTCKESLYVYKFVLATFIARIQSLPMNVFKTTYAISLKGREYIRRTFSYKVDCKNYSNFSQNDKQENDCDDDSLQEEQLIQSFEFPKSEDLEEITEIDEIGKHISLREAAKHTQKLMSTQERHSQFISLRESLLKDPNLVEYEWFGDLIPIAEETIKNQLLLLDVKQPFPIILKLRKWWFDKTLPDFLSISRNEDTNIYWRRLLMDSRVKELAHICLRFASIGSSEADVERLFSIQKNMLSSTTTNIGTATLHYRCILHCTKP</sequence>
<dbReference type="InterPro" id="IPR012337">
    <property type="entry name" value="RNaseH-like_sf"/>
</dbReference>
<protein>
    <recommendedName>
        <fullName evidence="5">DUF659 domain-containing protein</fullName>
    </recommendedName>
</protein>
<evidence type="ECO:0000256" key="1">
    <source>
        <dbReference type="SAM" id="MobiDB-lite"/>
    </source>
</evidence>
<evidence type="ECO:0000313" key="2">
    <source>
        <dbReference type="EMBL" id="KAK8835377.1"/>
    </source>
</evidence>
<accession>A0ABR2GP83</accession>
<name>A0ABR2GP83_9EUKA</name>
<dbReference type="Proteomes" id="UP001470230">
    <property type="component" value="Unassembled WGS sequence"/>
</dbReference>
<feature type="region of interest" description="Disordered" evidence="1">
    <location>
        <begin position="57"/>
        <end position="80"/>
    </location>
</feature>
<gene>
    <name evidence="2" type="ORF">M9Y10_011807</name>
    <name evidence="3" type="ORF">M9Y10_013318</name>
</gene>
<reference evidence="2 4" key="1">
    <citation type="submission" date="2024-04" db="EMBL/GenBank/DDBJ databases">
        <title>Tritrichomonas musculus Genome.</title>
        <authorList>
            <person name="Alves-Ferreira E."/>
            <person name="Grigg M."/>
            <person name="Lorenzi H."/>
            <person name="Galac M."/>
        </authorList>
    </citation>
    <scope>NUCLEOTIDE SEQUENCE [LARGE SCALE GENOMIC DNA]</scope>
    <source>
        <strain evidence="2 4">EAF2021</strain>
    </source>
</reference>
<dbReference type="SUPFAM" id="SSF53098">
    <property type="entry name" value="Ribonuclease H-like"/>
    <property type="match status" value="1"/>
</dbReference>
<dbReference type="EMBL" id="JAPFFF010000019">
    <property type="protein sequence ID" value="KAK8858217.1"/>
    <property type="molecule type" value="Genomic_DNA"/>
</dbReference>
<evidence type="ECO:0008006" key="5">
    <source>
        <dbReference type="Google" id="ProtNLM"/>
    </source>
</evidence>